<dbReference type="GO" id="GO:0050136">
    <property type="term" value="F:NADH dehydrogenase (quinone) (non-electrogenic) activity"/>
    <property type="evidence" value="ECO:0007669"/>
    <property type="project" value="UniProtKB-EC"/>
</dbReference>
<comment type="caution">
    <text evidence="5">The sequence shown here is derived from an EMBL/GenBank/DDBJ whole genome shotgun (WGS) entry which is preliminary data.</text>
</comment>
<gene>
    <name evidence="5" type="ORF">ACFQDH_15190</name>
</gene>
<keyword evidence="2" id="KW-0520">NAD</keyword>
<dbReference type="Pfam" id="PF00374">
    <property type="entry name" value="NiFeSe_Hases"/>
    <property type="match status" value="1"/>
</dbReference>
<feature type="domain" description="NADH-quinone oxidoreductase subunit D" evidence="4">
    <location>
        <begin position="246"/>
        <end position="392"/>
    </location>
</feature>
<dbReference type="InterPro" id="IPR029014">
    <property type="entry name" value="NiFe-Hase_large"/>
</dbReference>
<evidence type="ECO:0000313" key="5">
    <source>
        <dbReference type="EMBL" id="MFC6706563.1"/>
    </source>
</evidence>
<dbReference type="InterPro" id="IPR001135">
    <property type="entry name" value="NADH_Q_OxRdtase_suD"/>
</dbReference>
<dbReference type="Gene3D" id="3.30.460.80">
    <property type="entry name" value="NADH:ubiquinone oxidoreductase, 30kDa subunit"/>
    <property type="match status" value="1"/>
</dbReference>
<name>A0ABW2AI64_9MICO</name>
<reference evidence="6" key="1">
    <citation type="journal article" date="2019" name="Int. J. Syst. Evol. Microbiol.">
        <title>The Global Catalogue of Microorganisms (GCM) 10K type strain sequencing project: providing services to taxonomists for standard genome sequencing and annotation.</title>
        <authorList>
            <consortium name="The Broad Institute Genomics Platform"/>
            <consortium name="The Broad Institute Genome Sequencing Center for Infectious Disease"/>
            <person name="Wu L."/>
            <person name="Ma J."/>
        </authorList>
    </citation>
    <scope>NUCLEOTIDE SEQUENCE [LARGE SCALE GENOMIC DNA]</scope>
    <source>
        <strain evidence="6">CCUG 58127</strain>
    </source>
</reference>
<evidence type="ECO:0000259" key="3">
    <source>
        <dbReference type="Pfam" id="PF00329"/>
    </source>
</evidence>
<evidence type="ECO:0000313" key="6">
    <source>
        <dbReference type="Proteomes" id="UP001596298"/>
    </source>
</evidence>
<evidence type="ECO:0000256" key="1">
    <source>
        <dbReference type="ARBA" id="ARBA00023002"/>
    </source>
</evidence>
<dbReference type="PANTHER" id="PTHR43485:SF1">
    <property type="entry name" value="FORMATE HYDROGENLYASE SUBUNIT 5-RELATED"/>
    <property type="match status" value="1"/>
</dbReference>
<evidence type="ECO:0000259" key="4">
    <source>
        <dbReference type="Pfam" id="PF00346"/>
    </source>
</evidence>
<accession>A0ABW2AI64</accession>
<dbReference type="Pfam" id="PF00329">
    <property type="entry name" value="Complex1_30kDa"/>
    <property type="match status" value="1"/>
</dbReference>
<dbReference type="Proteomes" id="UP001596298">
    <property type="component" value="Unassembled WGS sequence"/>
</dbReference>
<dbReference type="InterPro" id="IPR037232">
    <property type="entry name" value="NADH_quin_OxRdtase_su_C/D-like"/>
</dbReference>
<keyword evidence="1 5" id="KW-0560">Oxidoreductase</keyword>
<dbReference type="Pfam" id="PF00346">
    <property type="entry name" value="Complex1_49kDa"/>
    <property type="match status" value="1"/>
</dbReference>
<dbReference type="InterPro" id="IPR001268">
    <property type="entry name" value="NADH_UbQ_OxRdtase_30kDa_su"/>
</dbReference>
<keyword evidence="6" id="KW-1185">Reference proteome</keyword>
<organism evidence="5 6">
    <name type="scientific">Flexivirga alba</name>
    <dbReference type="NCBI Taxonomy" id="702742"/>
    <lineage>
        <taxon>Bacteria</taxon>
        <taxon>Bacillati</taxon>
        <taxon>Actinomycetota</taxon>
        <taxon>Actinomycetes</taxon>
        <taxon>Micrococcales</taxon>
        <taxon>Dermacoccaceae</taxon>
        <taxon>Flexivirga</taxon>
    </lineage>
</organism>
<sequence length="474" mass="51210">MSPGRLAGLYATEENGHPELVAIIGRDDGFLILRAPVPRELRYDALTPQVPAAFWYERALHDLSGVEPAGHPRLDPLLAPQLDDLGPVRPGSDLPARDHDAVPGAEHIGPVDVTGRGVFTLPFGPVRSGVLESLELLLETGGEDILRINLRPHYKHRQIAKRFEQRTVDDAVLVAERVEGVHSVAHALAFVHAVETATDVTVPAAARLQRVVVAELERMANHLDVVTQLCDCAGLAVGTARFGLHKEQVMRLMSDATGSRFGRGQVVPGGVRAALRTDPAQLRYRIRTLQARIADDLRALNGSASFLDRLRTTGRLDAGLAHRHGALGPVGRGSGVELDARVWRPYDAYPDLTPFVPASSTLTDALGRLRVRETELAQSSELIQEAVQQLAHVDPTARAPVPSADGHHLGVSESAAGEILYSVTLHAGRVVRCFARSASFHNLVLMHNVFHGDVFTDLGFIEASFGLCYAGVAM</sequence>
<feature type="domain" description="NADH:ubiquinone oxidoreductase 30kDa subunit" evidence="3">
    <location>
        <begin position="32"/>
        <end position="82"/>
    </location>
</feature>
<dbReference type="EMBL" id="JBHSWH010000001">
    <property type="protein sequence ID" value="MFC6706563.1"/>
    <property type="molecule type" value="Genomic_DNA"/>
</dbReference>
<dbReference type="InterPro" id="IPR052197">
    <property type="entry name" value="ComplexI_49kDa-like"/>
</dbReference>
<proteinExistence type="predicted"/>
<dbReference type="Gene3D" id="1.10.645.10">
    <property type="entry name" value="Cytochrome-c3 Hydrogenase, chain B"/>
    <property type="match status" value="1"/>
</dbReference>
<protein>
    <submittedName>
        <fullName evidence="5">NADH-quinone oxidoreductase subunit C</fullName>
        <ecNumber evidence="5">1.6.5.9</ecNumber>
    </submittedName>
</protein>
<dbReference type="PANTHER" id="PTHR43485">
    <property type="entry name" value="HYDROGENASE-4 COMPONENT G"/>
    <property type="match status" value="1"/>
</dbReference>
<dbReference type="SUPFAM" id="SSF56762">
    <property type="entry name" value="HydB/Nqo4-like"/>
    <property type="match status" value="1"/>
</dbReference>
<dbReference type="InterPro" id="IPR001501">
    <property type="entry name" value="Ni-dep_hyd_lsu"/>
</dbReference>
<dbReference type="SUPFAM" id="SSF143243">
    <property type="entry name" value="Nqo5-like"/>
    <property type="match status" value="1"/>
</dbReference>
<dbReference type="EC" id="1.6.5.9" evidence="5"/>
<evidence type="ECO:0000256" key="2">
    <source>
        <dbReference type="ARBA" id="ARBA00023027"/>
    </source>
</evidence>